<sequence>MRQNQVEAELAAVRAQLEALLDREAIRQLAVSYAHFARTRNIDDLMALYSSDASFDIAENMGTLPGLRSGREAIRETLRIDLPRADPWPFIHQHYIEMLGSDNARGTLYFELRQGVENLRVTHIGSYIDEYVKEQGVWKFRSRKLSTTPLSDAPISAPSLG</sequence>
<dbReference type="SUPFAM" id="SSF54427">
    <property type="entry name" value="NTF2-like"/>
    <property type="match status" value="1"/>
</dbReference>
<dbReference type="InterPro" id="IPR037401">
    <property type="entry name" value="SnoaL-like"/>
</dbReference>
<dbReference type="Gene3D" id="3.10.450.50">
    <property type="match status" value="1"/>
</dbReference>
<evidence type="ECO:0000313" key="2">
    <source>
        <dbReference type="EMBL" id="AMN47700.1"/>
    </source>
</evidence>
<evidence type="ECO:0000259" key="1">
    <source>
        <dbReference type="Pfam" id="PF13577"/>
    </source>
</evidence>
<dbReference type="CDD" id="cd00531">
    <property type="entry name" value="NTF2_like"/>
    <property type="match status" value="1"/>
</dbReference>
<protein>
    <recommendedName>
        <fullName evidence="1">SnoaL-like domain-containing protein</fullName>
    </recommendedName>
</protein>
<dbReference type="AlphaFoldDB" id="A0A127FDA0"/>
<dbReference type="InterPro" id="IPR032710">
    <property type="entry name" value="NTF2-like_dom_sf"/>
</dbReference>
<evidence type="ECO:0000313" key="3">
    <source>
        <dbReference type="Proteomes" id="UP000070250"/>
    </source>
</evidence>
<dbReference type="EMBL" id="CP011971">
    <property type="protein sequence ID" value="AMN47700.1"/>
    <property type="molecule type" value="Genomic_DNA"/>
</dbReference>
<accession>A0A127FDA0</accession>
<name>A0A127FDA0_STEDE</name>
<reference evidence="2 3" key="1">
    <citation type="submission" date="2015-06" db="EMBL/GenBank/DDBJ databases">
        <title>A Comprehensive Approach to Explore the Metabolic and Phylogenetic Diversity of Bacterial Steroid Degradation in the Environment: Testosterone as an Example.</title>
        <authorList>
            <person name="Yang F.-C."/>
            <person name="Chen Y.-L."/>
            <person name="Yu C.-P."/>
            <person name="Tang S.-L."/>
            <person name="Wang P.-H."/>
            <person name="Ismail W."/>
            <person name="Wang C.-H."/>
            <person name="Yang C.-Y."/>
            <person name="Chiang Y.-R."/>
        </authorList>
    </citation>
    <scope>NUCLEOTIDE SEQUENCE [LARGE SCALE GENOMIC DNA]</scope>
    <source>
        <strain evidence="2 3">DSM 18526</strain>
    </source>
</reference>
<feature type="domain" description="SnoaL-like" evidence="1">
    <location>
        <begin position="19"/>
        <end position="144"/>
    </location>
</feature>
<dbReference type="Pfam" id="PF13577">
    <property type="entry name" value="SnoaL_4"/>
    <property type="match status" value="1"/>
</dbReference>
<dbReference type="PATRIC" id="fig|465721.4.peg.2438"/>
<dbReference type="RefSeq" id="WP_066921308.1">
    <property type="nucleotide sequence ID" value="NZ_CP011971.1"/>
</dbReference>
<organism evidence="2 3">
    <name type="scientific">Steroidobacter denitrificans</name>
    <dbReference type="NCBI Taxonomy" id="465721"/>
    <lineage>
        <taxon>Bacteria</taxon>
        <taxon>Pseudomonadati</taxon>
        <taxon>Pseudomonadota</taxon>
        <taxon>Gammaproteobacteria</taxon>
        <taxon>Steroidobacterales</taxon>
        <taxon>Steroidobacteraceae</taxon>
        <taxon>Steroidobacter</taxon>
    </lineage>
</organism>
<keyword evidence="3" id="KW-1185">Reference proteome</keyword>
<proteinExistence type="predicted"/>
<dbReference type="KEGG" id="sdf:ACG33_11430"/>
<gene>
    <name evidence="2" type="ORF">ACG33_11430</name>
</gene>
<dbReference type="Proteomes" id="UP000070250">
    <property type="component" value="Chromosome"/>
</dbReference>